<organism evidence="3 4">
    <name type="scientific">Hermanssonia centrifuga</name>
    <dbReference type="NCBI Taxonomy" id="98765"/>
    <lineage>
        <taxon>Eukaryota</taxon>
        <taxon>Fungi</taxon>
        <taxon>Dikarya</taxon>
        <taxon>Basidiomycota</taxon>
        <taxon>Agaricomycotina</taxon>
        <taxon>Agaricomycetes</taxon>
        <taxon>Polyporales</taxon>
        <taxon>Meruliaceae</taxon>
        <taxon>Hermanssonia</taxon>
    </lineage>
</organism>
<feature type="region of interest" description="Disordered" evidence="1">
    <location>
        <begin position="186"/>
        <end position="222"/>
    </location>
</feature>
<reference evidence="3 4" key="1">
    <citation type="submission" date="2018-02" db="EMBL/GenBank/DDBJ databases">
        <title>Genome sequence of the basidiomycete white-rot fungus Phlebia centrifuga.</title>
        <authorList>
            <person name="Granchi Z."/>
            <person name="Peng M."/>
            <person name="de Vries R.P."/>
            <person name="Hilden K."/>
            <person name="Makela M.R."/>
            <person name="Grigoriev I."/>
            <person name="Riley R."/>
        </authorList>
    </citation>
    <scope>NUCLEOTIDE SEQUENCE [LARGE SCALE GENOMIC DNA]</scope>
    <source>
        <strain evidence="3 4">FBCC195</strain>
    </source>
</reference>
<feature type="region of interest" description="Disordered" evidence="1">
    <location>
        <begin position="1"/>
        <end position="29"/>
    </location>
</feature>
<dbReference type="EMBL" id="MLYV02000348">
    <property type="protein sequence ID" value="PSS06879.1"/>
    <property type="molecule type" value="Genomic_DNA"/>
</dbReference>
<protein>
    <recommendedName>
        <fullName evidence="2">Sfi1 spindle body domain-containing protein</fullName>
    </recommendedName>
</protein>
<dbReference type="OrthoDB" id="1933281at2759"/>
<dbReference type="InterPro" id="IPR013665">
    <property type="entry name" value="Sfi1_dom"/>
</dbReference>
<dbReference type="AlphaFoldDB" id="A0A2R6QEX5"/>
<evidence type="ECO:0000313" key="3">
    <source>
        <dbReference type="EMBL" id="PSS06879.1"/>
    </source>
</evidence>
<evidence type="ECO:0000259" key="2">
    <source>
        <dbReference type="Pfam" id="PF08457"/>
    </source>
</evidence>
<dbReference type="STRING" id="98765.A0A2R6QEX5"/>
<feature type="compositionally biased region" description="Low complexity" evidence="1">
    <location>
        <begin position="200"/>
        <end position="213"/>
    </location>
</feature>
<name>A0A2R6QEX5_9APHY</name>
<accession>A0A2R6QEX5</accession>
<proteinExistence type="predicted"/>
<gene>
    <name evidence="3" type="ORF">PHLCEN_2v3507</name>
</gene>
<evidence type="ECO:0000313" key="4">
    <source>
        <dbReference type="Proteomes" id="UP000186601"/>
    </source>
</evidence>
<evidence type="ECO:0000256" key="1">
    <source>
        <dbReference type="SAM" id="MobiDB-lite"/>
    </source>
</evidence>
<keyword evidence="4" id="KW-1185">Reference proteome</keyword>
<feature type="domain" description="Sfi1 spindle body" evidence="2">
    <location>
        <begin position="468"/>
        <end position="734"/>
    </location>
</feature>
<sequence length="762" mass="88624">MSRFRPTRASSPLKPCIKPPAPRSKDILNNSTSSILSSVPELSALTSEEIEFIDTVIQRAGGSATTFLTVFKAYNDILQERGLEPQHEVVYYGKLLKLGTLKGKNWGEKWDMVKRQQGSKASKISHPSSHQLPQPPINRAIVLTRLTTALKAIERDDDVFTLHSHQDETESEASDVPTQVDVDQTPRYHIPQRPPGRSVSPTLTTNSLGLSTGPPAPRSIITIPSSVPKRHYPIPIPLLWDGETSEATVDTAQASSTIPPSYGAATRDIDIPPKVSYTPLRALAQAHSKASSATSLVPSIPHPVPASARAAVMQARQRRGSVINEDDAWKKIKMAQDEKEADRFREDRLVERCWEVWKQGFQWIITTNEQIAQARDNLIVRLALHRWRTLTASRRDLEQRVGTLSDNRRLKSAFQVWKIQFKEKKQARWRQDMRARMKTVRDNRELKLWKNAWVLWRQMYLSRASEQHYSQKLVVRFFRKWEGKRGRLDRLESASDQLVAVRERCQVERCWGLWRRAMQMRQAEKTVLERAELRILSNTVEVWKRRLHENRVADDIYDRLVVKRALMSWKAARDRIRALERRAVKHVCRQNDVLLRAVWRVWKAHERGKLLERVKNARILKDHWKLWTNRIQQQRGLEDLAIAFSLRGSSALASTSLQRWQQVYKTHRNAQAFADHYHSAQLRYKMLLVWRLQLRAKLKQVKQGKVAEKFFVLRTGWKKWADKITERKRERKLKEFEAKVLRRYLQGMLRLLPKVHGTYDSV</sequence>
<dbReference type="Proteomes" id="UP000186601">
    <property type="component" value="Unassembled WGS sequence"/>
</dbReference>
<comment type="caution">
    <text evidence="3">The sequence shown here is derived from an EMBL/GenBank/DDBJ whole genome shotgun (WGS) entry which is preliminary data.</text>
</comment>
<dbReference type="Pfam" id="PF08457">
    <property type="entry name" value="Sfi1"/>
    <property type="match status" value="1"/>
</dbReference>